<organism evidence="2 3">
    <name type="scientific">Mycolicibacterium diernhoferi</name>
    <dbReference type="NCBI Taxonomy" id="1801"/>
    <lineage>
        <taxon>Bacteria</taxon>
        <taxon>Bacillati</taxon>
        <taxon>Actinomycetota</taxon>
        <taxon>Actinomycetes</taxon>
        <taxon>Mycobacteriales</taxon>
        <taxon>Mycobacteriaceae</taxon>
        <taxon>Mycolicibacterium</taxon>
    </lineage>
</organism>
<gene>
    <name evidence="2" type="ORF">BV510_11940</name>
</gene>
<name>A0A1T3WIM1_9MYCO</name>
<protein>
    <recommendedName>
        <fullName evidence="1">ATP-dependent DNA ligase family profile domain-containing protein</fullName>
    </recommendedName>
</protein>
<evidence type="ECO:0000313" key="2">
    <source>
        <dbReference type="EMBL" id="OPE54127.1"/>
    </source>
</evidence>
<feature type="domain" description="ATP-dependent DNA ligase family profile" evidence="1">
    <location>
        <begin position="1"/>
        <end position="50"/>
    </location>
</feature>
<dbReference type="Proteomes" id="UP000191039">
    <property type="component" value="Unassembled WGS sequence"/>
</dbReference>
<reference evidence="2 3" key="1">
    <citation type="submission" date="2016-09" db="EMBL/GenBank/DDBJ databases">
        <title>genome sequences of unsequenced Mycobacteria.</title>
        <authorList>
            <person name="Greninger A.L."/>
            <person name="Jerome K.R."/>
            <person name="Mcnair B."/>
            <person name="Wallis C."/>
            <person name="Fang F."/>
        </authorList>
    </citation>
    <scope>NUCLEOTIDE SEQUENCE [LARGE SCALE GENOMIC DNA]</scope>
    <source>
        <strain evidence="2 3">BM1</strain>
    </source>
</reference>
<dbReference type="InterPro" id="IPR012310">
    <property type="entry name" value="DNA_ligase_ATP-dep_cent"/>
</dbReference>
<sequence length="51" mass="5759">MLAKAQTKVPTEAGVWSFEPKWDGFRALVFRDGDDVVLLSRSGKDLGRYFP</sequence>
<dbReference type="Gene3D" id="3.30.1490.70">
    <property type="match status" value="1"/>
</dbReference>
<dbReference type="AlphaFoldDB" id="A0A1T3WIM1"/>
<dbReference type="GO" id="GO:0005524">
    <property type="term" value="F:ATP binding"/>
    <property type="evidence" value="ECO:0007669"/>
    <property type="project" value="InterPro"/>
</dbReference>
<evidence type="ECO:0000259" key="1">
    <source>
        <dbReference type="Pfam" id="PF01068"/>
    </source>
</evidence>
<dbReference type="InterPro" id="IPR016059">
    <property type="entry name" value="DNA_ligase_ATP-dep_CS"/>
</dbReference>
<dbReference type="Pfam" id="PF01068">
    <property type="entry name" value="DNA_ligase_A_M"/>
    <property type="match status" value="1"/>
</dbReference>
<dbReference type="SUPFAM" id="SSF56091">
    <property type="entry name" value="DNA ligase/mRNA capping enzyme, catalytic domain"/>
    <property type="match status" value="1"/>
</dbReference>
<accession>A0A1T3WIM1</accession>
<dbReference type="GO" id="GO:0003910">
    <property type="term" value="F:DNA ligase (ATP) activity"/>
    <property type="evidence" value="ECO:0007669"/>
    <property type="project" value="InterPro"/>
</dbReference>
<proteinExistence type="predicted"/>
<feature type="non-terminal residue" evidence="2">
    <location>
        <position position="51"/>
    </location>
</feature>
<dbReference type="GO" id="GO:0006310">
    <property type="term" value="P:DNA recombination"/>
    <property type="evidence" value="ECO:0007669"/>
    <property type="project" value="InterPro"/>
</dbReference>
<comment type="caution">
    <text evidence="2">The sequence shown here is derived from an EMBL/GenBank/DDBJ whole genome shotgun (WGS) entry which is preliminary data.</text>
</comment>
<dbReference type="GO" id="GO:0006281">
    <property type="term" value="P:DNA repair"/>
    <property type="evidence" value="ECO:0007669"/>
    <property type="project" value="InterPro"/>
</dbReference>
<dbReference type="EMBL" id="MIJD01000106">
    <property type="protein sequence ID" value="OPE54127.1"/>
    <property type="molecule type" value="Genomic_DNA"/>
</dbReference>
<dbReference type="PROSITE" id="PS00697">
    <property type="entry name" value="DNA_LIGASE_A1"/>
    <property type="match status" value="1"/>
</dbReference>
<dbReference type="Gene3D" id="3.30.470.30">
    <property type="entry name" value="DNA ligase/mRNA capping enzyme"/>
    <property type="match status" value="1"/>
</dbReference>
<evidence type="ECO:0000313" key="3">
    <source>
        <dbReference type="Proteomes" id="UP000191039"/>
    </source>
</evidence>